<sequence>MKRSYCHHGARDILAHYLSPLHLFSPVIRCACRTRFAPVRWILCGVVSGYDRIYKSFMV</sequence>
<reference evidence="1 2" key="1">
    <citation type="submission" date="2020-02" db="EMBL/GenBank/DDBJ databases">
        <title>Comparative genomics of sulfur disproportionating microorganisms.</title>
        <authorList>
            <person name="Ward L.M."/>
            <person name="Bertran E."/>
            <person name="Johnston D.T."/>
        </authorList>
    </citation>
    <scope>NUCLEOTIDE SEQUENCE [LARGE SCALE GENOMIC DNA]</scope>
    <source>
        <strain evidence="1 2">DSM 100025</strain>
    </source>
</reference>
<comment type="caution">
    <text evidence="1">The sequence shown here is derived from an EMBL/GenBank/DDBJ whole genome shotgun (WGS) entry which is preliminary data.</text>
</comment>
<keyword evidence="2" id="KW-1185">Reference proteome</keyword>
<dbReference type="RefSeq" id="WP_163298240.1">
    <property type="nucleotide sequence ID" value="NZ_JAAGRR010000034.1"/>
</dbReference>
<gene>
    <name evidence="1" type="ORF">G3N55_04430</name>
</gene>
<proteinExistence type="predicted"/>
<protein>
    <submittedName>
        <fullName evidence="1">Uncharacterized protein</fullName>
    </submittedName>
</protein>
<evidence type="ECO:0000313" key="2">
    <source>
        <dbReference type="Proteomes" id="UP000469346"/>
    </source>
</evidence>
<dbReference type="AlphaFoldDB" id="A0A6N9TQT6"/>
<accession>A0A6N9TQT6</accession>
<dbReference type="EMBL" id="JAAGRR010000034">
    <property type="protein sequence ID" value="NDY42094.1"/>
    <property type="molecule type" value="Genomic_DNA"/>
</dbReference>
<dbReference type="Proteomes" id="UP000469346">
    <property type="component" value="Unassembled WGS sequence"/>
</dbReference>
<name>A0A6N9TQT6_DISTH</name>
<evidence type="ECO:0000313" key="1">
    <source>
        <dbReference type="EMBL" id="NDY42094.1"/>
    </source>
</evidence>
<organism evidence="1 2">
    <name type="scientific">Dissulfurirhabdus thermomarina</name>
    <dbReference type="NCBI Taxonomy" id="1765737"/>
    <lineage>
        <taxon>Bacteria</taxon>
        <taxon>Deltaproteobacteria</taxon>
        <taxon>Dissulfurirhabdaceae</taxon>
        <taxon>Dissulfurirhabdus</taxon>
    </lineage>
</organism>